<proteinExistence type="predicted"/>
<dbReference type="EMBL" id="JAWDGP010007358">
    <property type="protein sequence ID" value="KAK3723611.1"/>
    <property type="molecule type" value="Genomic_DNA"/>
</dbReference>
<feature type="region of interest" description="Disordered" evidence="1">
    <location>
        <begin position="55"/>
        <end position="115"/>
    </location>
</feature>
<keyword evidence="3" id="KW-1185">Reference proteome</keyword>
<sequence length="115" mass="12853">MSSQLEKREFPLIPDCQAKKVNLLLRSDAASESYADLMQLLAKVVDLLSAGQETPEHLKVESNTNKQVSWEPTLSLTRTRQETKTDLSFTRRVPGDDLQSTSNCSTSGDCNQEHN</sequence>
<evidence type="ECO:0000313" key="3">
    <source>
        <dbReference type="Proteomes" id="UP001283361"/>
    </source>
</evidence>
<accession>A0AAE1CP48</accession>
<dbReference type="Proteomes" id="UP001283361">
    <property type="component" value="Unassembled WGS sequence"/>
</dbReference>
<evidence type="ECO:0000313" key="2">
    <source>
        <dbReference type="EMBL" id="KAK3723611.1"/>
    </source>
</evidence>
<feature type="compositionally biased region" description="Polar residues" evidence="1">
    <location>
        <begin position="98"/>
        <end position="115"/>
    </location>
</feature>
<gene>
    <name evidence="2" type="ORF">RRG08_041440</name>
</gene>
<name>A0AAE1CP48_9GAST</name>
<comment type="caution">
    <text evidence="2">The sequence shown here is derived from an EMBL/GenBank/DDBJ whole genome shotgun (WGS) entry which is preliminary data.</text>
</comment>
<feature type="compositionally biased region" description="Polar residues" evidence="1">
    <location>
        <begin position="61"/>
        <end position="78"/>
    </location>
</feature>
<organism evidence="2 3">
    <name type="scientific">Elysia crispata</name>
    <name type="common">lettuce slug</name>
    <dbReference type="NCBI Taxonomy" id="231223"/>
    <lineage>
        <taxon>Eukaryota</taxon>
        <taxon>Metazoa</taxon>
        <taxon>Spiralia</taxon>
        <taxon>Lophotrochozoa</taxon>
        <taxon>Mollusca</taxon>
        <taxon>Gastropoda</taxon>
        <taxon>Heterobranchia</taxon>
        <taxon>Euthyneura</taxon>
        <taxon>Panpulmonata</taxon>
        <taxon>Sacoglossa</taxon>
        <taxon>Placobranchoidea</taxon>
        <taxon>Plakobranchidae</taxon>
        <taxon>Elysia</taxon>
    </lineage>
</organism>
<dbReference type="AlphaFoldDB" id="A0AAE1CP48"/>
<reference evidence="2" key="1">
    <citation type="journal article" date="2023" name="G3 (Bethesda)">
        <title>A reference genome for the long-term kleptoplast-retaining sea slug Elysia crispata morphotype clarki.</title>
        <authorList>
            <person name="Eastman K.E."/>
            <person name="Pendleton A.L."/>
            <person name="Shaikh M.A."/>
            <person name="Suttiyut T."/>
            <person name="Ogas R."/>
            <person name="Tomko P."/>
            <person name="Gavelis G."/>
            <person name="Widhalm J.R."/>
            <person name="Wisecaver J.H."/>
        </authorList>
    </citation>
    <scope>NUCLEOTIDE SEQUENCE</scope>
    <source>
        <strain evidence="2">ECLA1</strain>
    </source>
</reference>
<protein>
    <submittedName>
        <fullName evidence="2">Uncharacterized protein</fullName>
    </submittedName>
</protein>
<evidence type="ECO:0000256" key="1">
    <source>
        <dbReference type="SAM" id="MobiDB-lite"/>
    </source>
</evidence>